<proteinExistence type="predicted"/>
<evidence type="ECO:0000313" key="2">
    <source>
        <dbReference type="Proteomes" id="UP001556367"/>
    </source>
</evidence>
<name>A0ABR3IZE1_9AGAR</name>
<accession>A0ABR3IZE1</accession>
<sequence>MPQSNWRDRLVRDLDLRRNGAGDGAMNDVHDNPVYGEPTIIHSWRPYNIISLRLRESPENPLLARPRHPMVKKDGSEDQLNDAKVLCCNPGLSLFPEFPVFPLSFLFHES</sequence>
<protein>
    <submittedName>
        <fullName evidence="1">Uncharacterized protein</fullName>
    </submittedName>
</protein>
<dbReference type="Proteomes" id="UP001556367">
    <property type="component" value="Unassembled WGS sequence"/>
</dbReference>
<keyword evidence="2" id="KW-1185">Reference proteome</keyword>
<comment type="caution">
    <text evidence="1">The sequence shown here is derived from an EMBL/GenBank/DDBJ whole genome shotgun (WGS) entry which is preliminary data.</text>
</comment>
<dbReference type="EMBL" id="JASNQZ010000014">
    <property type="protein sequence ID" value="KAL0948570.1"/>
    <property type="molecule type" value="Genomic_DNA"/>
</dbReference>
<evidence type="ECO:0000313" key="1">
    <source>
        <dbReference type="EMBL" id="KAL0948570.1"/>
    </source>
</evidence>
<gene>
    <name evidence="1" type="ORF">HGRIS_011129</name>
</gene>
<organism evidence="1 2">
    <name type="scientific">Hohenbuehelia grisea</name>
    <dbReference type="NCBI Taxonomy" id="104357"/>
    <lineage>
        <taxon>Eukaryota</taxon>
        <taxon>Fungi</taxon>
        <taxon>Dikarya</taxon>
        <taxon>Basidiomycota</taxon>
        <taxon>Agaricomycotina</taxon>
        <taxon>Agaricomycetes</taxon>
        <taxon>Agaricomycetidae</taxon>
        <taxon>Agaricales</taxon>
        <taxon>Pleurotineae</taxon>
        <taxon>Pleurotaceae</taxon>
        <taxon>Hohenbuehelia</taxon>
    </lineage>
</organism>
<reference evidence="2" key="1">
    <citation type="submission" date="2024-06" db="EMBL/GenBank/DDBJ databases">
        <title>Multi-omics analyses provide insights into the biosynthesis of the anticancer antibiotic pleurotin in Hohenbuehelia grisea.</title>
        <authorList>
            <person name="Weaver J.A."/>
            <person name="Alberti F."/>
        </authorList>
    </citation>
    <scope>NUCLEOTIDE SEQUENCE [LARGE SCALE GENOMIC DNA]</scope>
    <source>
        <strain evidence="2">T-177</strain>
    </source>
</reference>